<name>A0A0F9FC94_9ZZZZ</name>
<dbReference type="AlphaFoldDB" id="A0A0F9FC94"/>
<organism evidence="1">
    <name type="scientific">marine sediment metagenome</name>
    <dbReference type="NCBI Taxonomy" id="412755"/>
    <lineage>
        <taxon>unclassified sequences</taxon>
        <taxon>metagenomes</taxon>
        <taxon>ecological metagenomes</taxon>
    </lineage>
</organism>
<sequence length="92" mass="10842">MIKLLLIFIFILVVWQLFRMLSRKATLEEARTIGLQEARSHIHSPILLEDYTDAKGIPKEALESLIEQGQIPSYRWRQFTYIENRELVVANK</sequence>
<proteinExistence type="predicted"/>
<comment type="caution">
    <text evidence="1">The sequence shown here is derived from an EMBL/GenBank/DDBJ whole genome shotgun (WGS) entry which is preliminary data.</text>
</comment>
<protein>
    <submittedName>
        <fullName evidence="1">Uncharacterized protein</fullName>
    </submittedName>
</protein>
<reference evidence="1" key="1">
    <citation type="journal article" date="2015" name="Nature">
        <title>Complex archaea that bridge the gap between prokaryotes and eukaryotes.</title>
        <authorList>
            <person name="Spang A."/>
            <person name="Saw J.H."/>
            <person name="Jorgensen S.L."/>
            <person name="Zaremba-Niedzwiedzka K."/>
            <person name="Martijn J."/>
            <person name="Lind A.E."/>
            <person name="van Eijk R."/>
            <person name="Schleper C."/>
            <person name="Guy L."/>
            <person name="Ettema T.J."/>
        </authorList>
    </citation>
    <scope>NUCLEOTIDE SEQUENCE</scope>
</reference>
<evidence type="ECO:0000313" key="1">
    <source>
        <dbReference type="EMBL" id="KKL83818.1"/>
    </source>
</evidence>
<gene>
    <name evidence="1" type="ORF">LCGC14_1970890</name>
</gene>
<dbReference type="EMBL" id="LAZR01021873">
    <property type="protein sequence ID" value="KKL83818.1"/>
    <property type="molecule type" value="Genomic_DNA"/>
</dbReference>
<accession>A0A0F9FC94</accession>